<organism evidence="2 3">
    <name type="scientific">Sphingomonas echinoides</name>
    <dbReference type="NCBI Taxonomy" id="59803"/>
    <lineage>
        <taxon>Bacteria</taxon>
        <taxon>Pseudomonadati</taxon>
        <taxon>Pseudomonadota</taxon>
        <taxon>Alphaproteobacteria</taxon>
        <taxon>Sphingomonadales</taxon>
        <taxon>Sphingomonadaceae</taxon>
        <taxon>Sphingomonas</taxon>
    </lineage>
</organism>
<feature type="signal peptide" evidence="1">
    <location>
        <begin position="1"/>
        <end position="23"/>
    </location>
</feature>
<keyword evidence="1" id="KW-0732">Signal</keyword>
<proteinExistence type="predicted"/>
<keyword evidence="3" id="KW-1185">Reference proteome</keyword>
<sequence>MPKFPKIALTAAIVGLSAPSAVAAQHAPIAAESAAPAPAYADYADLVVAAPVIVDATIRSTVRLKPTDSAVLPPTMARLYVEADVSALIRGTDAMPARLGYTLDVPLDAHGRAPQYRKSRVLLFARAVADQNGQIQLIRPDAQRGWTVAGEALTRRIVRETLAPEAPPTVTGIANAFHTPGDLPGSGETQIFLSTAGNRPISLTIERKAGEAPRWSVALSEVVDAAAPPPPRDTLLWYRLACSLPATLPDAVLHSSGDDATVAREDYALVITALGACDRGGRP</sequence>
<evidence type="ECO:0000256" key="1">
    <source>
        <dbReference type="SAM" id="SignalP"/>
    </source>
</evidence>
<evidence type="ECO:0000313" key="2">
    <source>
        <dbReference type="EMBL" id="MDX5985500.1"/>
    </source>
</evidence>
<comment type="caution">
    <text evidence="2">The sequence shown here is derived from an EMBL/GenBank/DDBJ whole genome shotgun (WGS) entry which is preliminary data.</text>
</comment>
<reference evidence="2 3" key="1">
    <citation type="submission" date="2023-11" db="EMBL/GenBank/DDBJ databases">
        <title>MicrobeMod: A computational toolkit for identifying prokaryotic methylation and restriction-modification with nanopore sequencing.</title>
        <authorList>
            <person name="Crits-Christoph A."/>
            <person name="Kang S.C."/>
            <person name="Lee H."/>
            <person name="Ostrov N."/>
        </authorList>
    </citation>
    <scope>NUCLEOTIDE SEQUENCE [LARGE SCALE GENOMIC DNA]</scope>
    <source>
        <strain evidence="2 3">ATCC 14820</strain>
    </source>
</reference>
<dbReference type="Proteomes" id="UP001279660">
    <property type="component" value="Unassembled WGS sequence"/>
</dbReference>
<name>A0ABU4PU72_9SPHN</name>
<evidence type="ECO:0000313" key="3">
    <source>
        <dbReference type="Proteomes" id="UP001279660"/>
    </source>
</evidence>
<gene>
    <name evidence="2" type="ORF">SIL82_14680</name>
</gene>
<dbReference type="EMBL" id="JAWXXV010000001">
    <property type="protein sequence ID" value="MDX5985500.1"/>
    <property type="molecule type" value="Genomic_DNA"/>
</dbReference>
<dbReference type="RefSeq" id="WP_010407950.1">
    <property type="nucleotide sequence ID" value="NZ_JAWXXV010000001.1"/>
</dbReference>
<accession>A0ABU4PU72</accession>
<feature type="chain" id="PRO_5046079558" evidence="1">
    <location>
        <begin position="24"/>
        <end position="283"/>
    </location>
</feature>
<protein>
    <submittedName>
        <fullName evidence="2">Uncharacterized protein</fullName>
    </submittedName>
</protein>